<feature type="transmembrane region" description="Helical" evidence="1">
    <location>
        <begin position="20"/>
        <end position="46"/>
    </location>
</feature>
<gene>
    <name evidence="2" type="ORF">HX01_043</name>
</gene>
<evidence type="ECO:0000313" key="3">
    <source>
        <dbReference type="Proteomes" id="UP000008045"/>
    </source>
</evidence>
<dbReference type="Proteomes" id="UP000008045">
    <property type="component" value="Segment"/>
</dbReference>
<reference evidence="2 3" key="1">
    <citation type="journal article" date="2012" name="J. Virol.">
        <title>Complete Genome Sequence of T4-Like Escherichia coli Bacteriophage HX01.</title>
        <authorList>
            <person name="Tang F."/>
            <person name="Li Y."/>
            <person name="Zhang W."/>
            <person name="Lu C."/>
        </authorList>
    </citation>
    <scope>NUCLEOTIDE SEQUENCE [LARGE SCALE GENOMIC DNA]</scope>
</reference>
<keyword evidence="1" id="KW-1133">Transmembrane helix</keyword>
<sequence length="120" mass="13801">MQKPQLLTVWPSLGENILIFIMSIGMGFAFGLVGFLIDGVVLGFIGNTGGFTDQWQDLRYTQAFASIASFCTVVYFYYDFINHNKKNKKVYASQMISYNELLARRENETIENFIKECRNE</sequence>
<keyword evidence="3" id="KW-1185">Reference proteome</keyword>
<dbReference type="OrthoDB" id="14791at10239"/>
<accession>K0GFC5</accession>
<evidence type="ECO:0000313" key="2">
    <source>
        <dbReference type="EMBL" id="AFU20395.1"/>
    </source>
</evidence>
<name>K0GFC5_9CAUD</name>
<proteinExistence type="predicted"/>
<feature type="transmembrane region" description="Helical" evidence="1">
    <location>
        <begin position="58"/>
        <end position="78"/>
    </location>
</feature>
<evidence type="ECO:0000256" key="1">
    <source>
        <dbReference type="SAM" id="Phobius"/>
    </source>
</evidence>
<organism evidence="2 3">
    <name type="scientific">Escherichia phage HX01</name>
    <dbReference type="NCBI Taxonomy" id="1237364"/>
    <lineage>
        <taxon>Viruses</taxon>
        <taxon>Duplodnaviria</taxon>
        <taxon>Heunggongvirae</taxon>
        <taxon>Uroviricota</taxon>
        <taxon>Caudoviricetes</taxon>
        <taxon>Pantevenvirales</taxon>
        <taxon>Straboviridae</taxon>
        <taxon>Tevenvirinae</taxon>
        <taxon>Mosigvirus</taxon>
        <taxon>Mosigvirus HX01</taxon>
    </lineage>
</organism>
<keyword evidence="1" id="KW-0472">Membrane</keyword>
<keyword evidence="1" id="KW-0812">Transmembrane</keyword>
<protein>
    <submittedName>
        <fullName evidence="2">Uncharacterized protein</fullName>
    </submittedName>
</protein>
<dbReference type="EMBL" id="JX536493">
    <property type="protein sequence ID" value="AFU20395.1"/>
    <property type="molecule type" value="Genomic_DNA"/>
</dbReference>